<keyword evidence="3" id="KW-0378">Hydrolase</keyword>
<evidence type="ECO:0000313" key="6">
    <source>
        <dbReference type="EMBL" id="CAB4137038.1"/>
    </source>
</evidence>
<keyword evidence="6" id="KW-0449">Lipoprotein</keyword>
<gene>
    <name evidence="6" type="ORF">UFOVP325_5</name>
    <name evidence="7" type="ORF">UFOVP430_164</name>
</gene>
<accession>A0A6J5LRS5</accession>
<name>A0A6J5LRS5_9CAUD</name>
<evidence type="ECO:0000256" key="3">
    <source>
        <dbReference type="ARBA" id="ARBA00022801"/>
    </source>
</evidence>
<evidence type="ECO:0000256" key="1">
    <source>
        <dbReference type="ARBA" id="ARBA00007074"/>
    </source>
</evidence>
<dbReference type="EMBL" id="LR796481">
    <property type="protein sequence ID" value="CAB4148221.1"/>
    <property type="molecule type" value="Genomic_DNA"/>
</dbReference>
<dbReference type="Gene3D" id="3.90.1720.10">
    <property type="entry name" value="endopeptidase domain like (from Nostoc punctiforme)"/>
    <property type="match status" value="1"/>
</dbReference>
<evidence type="ECO:0000259" key="5">
    <source>
        <dbReference type="PROSITE" id="PS51935"/>
    </source>
</evidence>
<organism evidence="6">
    <name type="scientific">uncultured Caudovirales phage</name>
    <dbReference type="NCBI Taxonomy" id="2100421"/>
    <lineage>
        <taxon>Viruses</taxon>
        <taxon>Duplodnaviria</taxon>
        <taxon>Heunggongvirae</taxon>
        <taxon>Uroviricota</taxon>
        <taxon>Caudoviricetes</taxon>
        <taxon>Peduoviridae</taxon>
        <taxon>Maltschvirus</taxon>
        <taxon>Maltschvirus maltsch</taxon>
    </lineage>
</organism>
<dbReference type="GO" id="GO:0001897">
    <property type="term" value="P:symbiont-mediated cytolysis of host cell"/>
    <property type="evidence" value="ECO:0007669"/>
    <property type="project" value="UniProtKB-ARBA"/>
</dbReference>
<dbReference type="Pfam" id="PF00877">
    <property type="entry name" value="NLPC_P60"/>
    <property type="match status" value="1"/>
</dbReference>
<dbReference type="PANTHER" id="PTHR47053">
    <property type="entry name" value="MUREIN DD-ENDOPEPTIDASE MEPH-RELATED"/>
    <property type="match status" value="1"/>
</dbReference>
<dbReference type="EMBL" id="LR796338">
    <property type="protein sequence ID" value="CAB4137038.1"/>
    <property type="molecule type" value="Genomic_DNA"/>
</dbReference>
<keyword evidence="4" id="KW-0788">Thiol protease</keyword>
<evidence type="ECO:0000256" key="2">
    <source>
        <dbReference type="ARBA" id="ARBA00022670"/>
    </source>
</evidence>
<dbReference type="PANTHER" id="PTHR47053:SF1">
    <property type="entry name" value="MUREIN DD-ENDOPEPTIDASE MEPH-RELATED"/>
    <property type="match status" value="1"/>
</dbReference>
<evidence type="ECO:0000256" key="4">
    <source>
        <dbReference type="ARBA" id="ARBA00022807"/>
    </source>
</evidence>
<keyword evidence="2" id="KW-0645">Protease</keyword>
<sequence length="181" mass="20107">MKKYAIITSAILILTGCSASVAIATGENTQVATSTTITKVETFSTQQLIKIAKTERNTTKMKKVVKYLKTRVGRTSYVFSGSSPYGWDCSGLVKWTYQRFGLELPHSANKQGHVGTRVSKPKLGDVVVFAYQGSTNFYHSAVYIGNGKIVHAHQQRKTTVIEPLSLYKRSQIRFVRLVPTN</sequence>
<dbReference type="PROSITE" id="PS51935">
    <property type="entry name" value="NLPC_P60"/>
    <property type="match status" value="1"/>
</dbReference>
<comment type="similarity">
    <text evidence="1">Belongs to the peptidase C40 family.</text>
</comment>
<protein>
    <submittedName>
        <fullName evidence="6">Outer membrane lipoprotein</fullName>
    </submittedName>
</protein>
<reference evidence="6" key="1">
    <citation type="submission" date="2020-04" db="EMBL/GenBank/DDBJ databases">
        <authorList>
            <person name="Chiriac C."/>
            <person name="Salcher M."/>
            <person name="Ghai R."/>
            <person name="Kavagutti S V."/>
        </authorList>
    </citation>
    <scope>NUCLEOTIDE SEQUENCE</scope>
</reference>
<dbReference type="SUPFAM" id="SSF54001">
    <property type="entry name" value="Cysteine proteinases"/>
    <property type="match status" value="1"/>
</dbReference>
<dbReference type="InterPro" id="IPR000064">
    <property type="entry name" value="NLP_P60_dom"/>
</dbReference>
<dbReference type="InterPro" id="IPR038765">
    <property type="entry name" value="Papain-like_cys_pep_sf"/>
</dbReference>
<dbReference type="PROSITE" id="PS51257">
    <property type="entry name" value="PROKAR_LIPOPROTEIN"/>
    <property type="match status" value="1"/>
</dbReference>
<evidence type="ECO:0000313" key="7">
    <source>
        <dbReference type="EMBL" id="CAB4148221.1"/>
    </source>
</evidence>
<feature type="domain" description="NlpC/P60" evidence="5">
    <location>
        <begin position="58"/>
        <end position="179"/>
    </location>
</feature>
<dbReference type="GO" id="GO:0006508">
    <property type="term" value="P:proteolysis"/>
    <property type="evidence" value="ECO:0007669"/>
    <property type="project" value="UniProtKB-KW"/>
</dbReference>
<dbReference type="InterPro" id="IPR051202">
    <property type="entry name" value="Peptidase_C40"/>
</dbReference>
<dbReference type="GO" id="GO:0008234">
    <property type="term" value="F:cysteine-type peptidase activity"/>
    <property type="evidence" value="ECO:0007669"/>
    <property type="project" value="UniProtKB-KW"/>
</dbReference>
<proteinExistence type="inferred from homology"/>